<dbReference type="NCBIfam" id="TIGR02226">
    <property type="entry name" value="two_anch"/>
    <property type="match status" value="1"/>
</dbReference>
<dbReference type="SUPFAM" id="SSF53300">
    <property type="entry name" value="vWA-like"/>
    <property type="match status" value="1"/>
</dbReference>
<dbReference type="SUPFAM" id="SSF52317">
    <property type="entry name" value="Class I glutamine amidotransferase-like"/>
    <property type="match status" value="1"/>
</dbReference>
<name>A0A381SZX5_9ZZZZ</name>
<dbReference type="InterPro" id="IPR036465">
    <property type="entry name" value="vWFA_dom_sf"/>
</dbReference>
<dbReference type="Gene3D" id="3.40.50.410">
    <property type="entry name" value="von Willebrand factor, type A domain"/>
    <property type="match status" value="1"/>
</dbReference>
<dbReference type="InterPro" id="IPR011933">
    <property type="entry name" value="Double_TM_dom"/>
</dbReference>
<organism evidence="3">
    <name type="scientific">marine metagenome</name>
    <dbReference type="NCBI Taxonomy" id="408172"/>
    <lineage>
        <taxon>unclassified sequences</taxon>
        <taxon>metagenomes</taxon>
        <taxon>ecological metagenomes</taxon>
    </lineage>
</organism>
<dbReference type="InterPro" id="IPR029062">
    <property type="entry name" value="Class_I_gatase-like"/>
</dbReference>
<dbReference type="PANTHER" id="PTHR37464">
    <property type="entry name" value="BLL2463 PROTEIN"/>
    <property type="match status" value="1"/>
</dbReference>
<dbReference type="Gene3D" id="3.40.50.880">
    <property type="match status" value="1"/>
</dbReference>
<dbReference type="EMBL" id="UINC01003755">
    <property type="protein sequence ID" value="SVA08984.1"/>
    <property type="molecule type" value="Genomic_DNA"/>
</dbReference>
<gene>
    <name evidence="3" type="ORF">METZ01_LOCUS61838</name>
</gene>
<evidence type="ECO:0000256" key="1">
    <source>
        <dbReference type="SAM" id="Phobius"/>
    </source>
</evidence>
<dbReference type="PANTHER" id="PTHR37464:SF1">
    <property type="entry name" value="BLL2463 PROTEIN"/>
    <property type="match status" value="1"/>
</dbReference>
<protein>
    <recommendedName>
        <fullName evidence="2">Aerotolerance regulator N-terminal domain-containing protein</fullName>
    </recommendedName>
</protein>
<keyword evidence="1" id="KW-0472">Membrane</keyword>
<feature type="transmembrane region" description="Helical" evidence="1">
    <location>
        <begin position="44"/>
        <end position="62"/>
    </location>
</feature>
<reference evidence="3" key="1">
    <citation type="submission" date="2018-05" db="EMBL/GenBank/DDBJ databases">
        <authorList>
            <person name="Lanie J.A."/>
            <person name="Ng W.-L."/>
            <person name="Kazmierczak K.M."/>
            <person name="Andrzejewski T.M."/>
            <person name="Davidsen T.M."/>
            <person name="Wayne K.J."/>
            <person name="Tettelin H."/>
            <person name="Glass J.I."/>
            <person name="Rusch D."/>
            <person name="Podicherti R."/>
            <person name="Tsui H.-C.T."/>
            <person name="Winkler M.E."/>
        </authorList>
    </citation>
    <scope>NUCLEOTIDE SEQUENCE</scope>
</reference>
<dbReference type="Pfam" id="PF07584">
    <property type="entry name" value="BatA"/>
    <property type="match status" value="1"/>
</dbReference>
<dbReference type="InterPro" id="IPR024163">
    <property type="entry name" value="Aerotolerance_reg_N"/>
</dbReference>
<keyword evidence="1" id="KW-1133">Transmembrane helix</keyword>
<evidence type="ECO:0000259" key="2">
    <source>
        <dbReference type="Pfam" id="PF07584"/>
    </source>
</evidence>
<sequence length="674" mass="75528">MAAAVPVIIHLISRRQTQRVDFSTVRFIKELEHDTIRKLKLRQIILLILRTTAVILLVLSFARPVKIGYFPLAGTVGQSTRIAMLFDNSATMAAEVERSTLLDRSKQTALNLLHNLEGDFTLDAYQTTPFKRVASELMTSMGRVREIFQNIQPTGGQDNLWTAIDSAIVRSEREEEISGQSANRELYVFSDFPVAVSDWKLTATAEWRTYLFLQPPVMNNLRVESAGVTSLLKMPNQLLTAETYISNSGGEVRKDVPVQLFFDDARTGQVVSDFEPFDEKNFAFQAFAGEPGIVHGIIEIPEDDFTYDDRRFFQFRMTDQIRCAVIRQNETDGSLLKLALLALNRTTQVVELEEHLFGTVGATLLSDKDVVILLNPGELTSREIEALQEFVTDGGSALIFLGELLESSGGGNWLREFDLGTFTGTNRLAGENFLTVDRIALKHPLFSEFPATSLRDEMPQIFAHHRMKGFRRSQVILSLSNGEPFLTEKEVGSGRIILFSAPPDLAWTDLPVRGIFVPLLHRILIYLTSEVSGKMEVAVGDTLTIPISREDLSKEIVIRSPNGIKTKVVPDYSRERIIIENLDITGVYEVTLGGELFTTFVANLASTEDPSRRLEEDQLNDLFVDGSARVISIDEDPVLAVDEARRGTELWHIFLISGLVLLSAETWIGRVREE</sequence>
<proteinExistence type="predicted"/>
<keyword evidence="1" id="KW-0812">Transmembrane</keyword>
<feature type="domain" description="Aerotolerance regulator N-terminal" evidence="2">
    <location>
        <begin position="2"/>
        <end position="64"/>
    </location>
</feature>
<accession>A0A381SZX5</accession>
<dbReference type="AlphaFoldDB" id="A0A381SZX5"/>
<evidence type="ECO:0000313" key="3">
    <source>
        <dbReference type="EMBL" id="SVA08984.1"/>
    </source>
</evidence>